<dbReference type="InterPro" id="IPR010291">
    <property type="entry name" value="Ion_channel_UNC-93"/>
</dbReference>
<gene>
    <name evidence="10" type="ORF">GSOID_T00000319001</name>
    <name evidence="11" type="ORF">GSOID_T00027199001</name>
</gene>
<dbReference type="OrthoDB" id="196103at2759"/>
<dbReference type="EMBL" id="FN653015">
    <property type="protein sequence ID" value="CBY20328.1"/>
    <property type="molecule type" value="Genomic_DNA"/>
</dbReference>
<dbReference type="InParanoid" id="E4WRE7"/>
<sequence>MLGAFLTMITGRRSDPPRGPLIIFGMLCQGIGFYLCLLYLPDDSTTTRVGTFSPTWAEPSTASILTTAFFLGLGDAMYQNQIVSLIGLIFPEEENASASFALFQFVQALAAASAFFYSVYVGLMYQLLILVVFMLVGTACFLYLEVKYAKKFPVSEES</sequence>
<evidence type="ECO:0000313" key="12">
    <source>
        <dbReference type="Proteomes" id="UP000001307"/>
    </source>
</evidence>
<name>E4WRE7_OIKDI</name>
<accession>E4WRE7</accession>
<dbReference type="InterPro" id="IPR036259">
    <property type="entry name" value="MFS_trans_sf"/>
</dbReference>
<evidence type="ECO:0000256" key="2">
    <source>
        <dbReference type="ARBA" id="ARBA00009172"/>
    </source>
</evidence>
<evidence type="ECO:0000256" key="3">
    <source>
        <dbReference type="ARBA" id="ARBA00022692"/>
    </source>
</evidence>
<keyword evidence="12" id="KW-1185">Reference proteome</keyword>
<evidence type="ECO:0000256" key="8">
    <source>
        <dbReference type="ARBA" id="ARBA00041910"/>
    </source>
</evidence>
<dbReference type="GO" id="GO:0016020">
    <property type="term" value="C:membrane"/>
    <property type="evidence" value="ECO:0007669"/>
    <property type="project" value="UniProtKB-SubCell"/>
</dbReference>
<proteinExistence type="inferred from homology"/>
<evidence type="ECO:0000256" key="5">
    <source>
        <dbReference type="ARBA" id="ARBA00023136"/>
    </source>
</evidence>
<reference evidence="10" key="1">
    <citation type="journal article" date="2010" name="Science">
        <title>Plasticity of animal genome architecture unmasked by rapid evolution of a pelagic tunicate.</title>
        <authorList>
            <person name="Denoeud F."/>
            <person name="Henriet S."/>
            <person name="Mungpakdee S."/>
            <person name="Aury J.M."/>
            <person name="Da Silva C."/>
            <person name="Brinkmann H."/>
            <person name="Mikhaleva J."/>
            <person name="Olsen L.C."/>
            <person name="Jubin C."/>
            <person name="Canestro C."/>
            <person name="Bouquet J.M."/>
            <person name="Danks G."/>
            <person name="Poulain J."/>
            <person name="Campsteijn C."/>
            <person name="Adamski M."/>
            <person name="Cross I."/>
            <person name="Yadetie F."/>
            <person name="Muffato M."/>
            <person name="Louis A."/>
            <person name="Butcher S."/>
            <person name="Tsagkogeorga G."/>
            <person name="Konrad A."/>
            <person name="Singh S."/>
            <person name="Jensen M.F."/>
            <person name="Cong E.H."/>
            <person name="Eikeseth-Otteraa H."/>
            <person name="Noel B."/>
            <person name="Anthouard V."/>
            <person name="Porcel B.M."/>
            <person name="Kachouri-Lafond R."/>
            <person name="Nishino A."/>
            <person name="Ugolini M."/>
            <person name="Chourrout P."/>
            <person name="Nishida H."/>
            <person name="Aasland R."/>
            <person name="Huzurbazar S."/>
            <person name="Westhof E."/>
            <person name="Delsuc F."/>
            <person name="Lehrach H."/>
            <person name="Reinhardt R."/>
            <person name="Weissenbach J."/>
            <person name="Roy S.W."/>
            <person name="Artiguenave F."/>
            <person name="Postlethwait J.H."/>
            <person name="Manak J.R."/>
            <person name="Thompson E.M."/>
            <person name="Jaillon O."/>
            <person name="Du Pasquier L."/>
            <person name="Boudinot P."/>
            <person name="Liberles D.A."/>
            <person name="Volff J.N."/>
            <person name="Philippe H."/>
            <person name="Lenhard B."/>
            <person name="Roest Crollius H."/>
            <person name="Wincker P."/>
            <person name="Chourrout D."/>
        </authorList>
    </citation>
    <scope>NUCLEOTIDE SEQUENCE [LARGE SCALE GENOMIC DNA]</scope>
</reference>
<evidence type="ECO:0000256" key="9">
    <source>
        <dbReference type="SAM" id="Phobius"/>
    </source>
</evidence>
<evidence type="ECO:0000256" key="7">
    <source>
        <dbReference type="ARBA" id="ARBA00040302"/>
    </source>
</evidence>
<dbReference type="Proteomes" id="UP000011014">
    <property type="component" value="Unassembled WGS sequence"/>
</dbReference>
<keyword evidence="4 9" id="KW-1133">Transmembrane helix</keyword>
<dbReference type="PANTHER" id="PTHR23294:SF0">
    <property type="entry name" value="UNC93-LIKE PROTEIN MFSD11"/>
    <property type="match status" value="1"/>
</dbReference>
<keyword evidence="6" id="KW-0325">Glycoprotein</keyword>
<dbReference type="InterPro" id="IPR051617">
    <property type="entry name" value="UNC-93-like_regulator"/>
</dbReference>
<feature type="transmembrane region" description="Helical" evidence="9">
    <location>
        <begin position="123"/>
        <end position="144"/>
    </location>
</feature>
<comment type="similarity">
    <text evidence="2">Belongs to the unc-93 family.</text>
</comment>
<protein>
    <recommendedName>
        <fullName evidence="7">UNC93-like protein MFSD11</fullName>
    </recommendedName>
    <alternativeName>
        <fullName evidence="8">Major facilitator superfamily domain-containing protein 11</fullName>
    </alternativeName>
</protein>
<dbReference type="Pfam" id="PF05978">
    <property type="entry name" value="UNC-93"/>
    <property type="match status" value="1"/>
</dbReference>
<dbReference type="PANTHER" id="PTHR23294">
    <property type="entry name" value="ET TRANSLATION PRODUCT-RELATED"/>
    <property type="match status" value="1"/>
</dbReference>
<evidence type="ECO:0000256" key="1">
    <source>
        <dbReference type="ARBA" id="ARBA00004141"/>
    </source>
</evidence>
<feature type="transmembrane region" description="Helical" evidence="9">
    <location>
        <begin position="21"/>
        <end position="40"/>
    </location>
</feature>
<evidence type="ECO:0000313" key="10">
    <source>
        <dbReference type="EMBL" id="CBY20328.1"/>
    </source>
</evidence>
<evidence type="ECO:0000313" key="11">
    <source>
        <dbReference type="EMBL" id="CBY35389.1"/>
    </source>
</evidence>
<evidence type="ECO:0000256" key="6">
    <source>
        <dbReference type="ARBA" id="ARBA00023180"/>
    </source>
</evidence>
<organism evidence="10">
    <name type="scientific">Oikopleura dioica</name>
    <name type="common">Tunicate</name>
    <dbReference type="NCBI Taxonomy" id="34765"/>
    <lineage>
        <taxon>Eukaryota</taxon>
        <taxon>Metazoa</taxon>
        <taxon>Chordata</taxon>
        <taxon>Tunicata</taxon>
        <taxon>Appendicularia</taxon>
        <taxon>Copelata</taxon>
        <taxon>Oikopleuridae</taxon>
        <taxon>Oikopleura</taxon>
    </lineage>
</organism>
<dbReference type="Gene3D" id="1.20.1250.20">
    <property type="entry name" value="MFS general substrate transporter like domains"/>
    <property type="match status" value="1"/>
</dbReference>
<dbReference type="SUPFAM" id="SSF103473">
    <property type="entry name" value="MFS general substrate transporter"/>
    <property type="match status" value="1"/>
</dbReference>
<dbReference type="EMBL" id="FN654621">
    <property type="protein sequence ID" value="CBY35389.1"/>
    <property type="molecule type" value="Genomic_DNA"/>
</dbReference>
<comment type="subcellular location">
    <subcellularLocation>
        <location evidence="1">Membrane</location>
        <topology evidence="1">Multi-pass membrane protein</topology>
    </subcellularLocation>
</comment>
<keyword evidence="5 9" id="KW-0472">Membrane</keyword>
<feature type="transmembrane region" description="Helical" evidence="9">
    <location>
        <begin position="60"/>
        <end position="78"/>
    </location>
</feature>
<feature type="transmembrane region" description="Helical" evidence="9">
    <location>
        <begin position="98"/>
        <end position="117"/>
    </location>
</feature>
<keyword evidence="3 9" id="KW-0812">Transmembrane</keyword>
<dbReference type="Proteomes" id="UP000001307">
    <property type="component" value="Unassembled WGS sequence"/>
</dbReference>
<evidence type="ECO:0000256" key="4">
    <source>
        <dbReference type="ARBA" id="ARBA00022989"/>
    </source>
</evidence>
<dbReference type="AlphaFoldDB" id="E4WRE7"/>